<protein>
    <submittedName>
        <fullName evidence="1">Uncharacterized protein</fullName>
    </submittedName>
</protein>
<proteinExistence type="predicted"/>
<dbReference type="Proteomes" id="UP000596092">
    <property type="component" value="Chromosome"/>
</dbReference>
<reference evidence="1 2" key="1">
    <citation type="submission" date="2020-05" db="EMBL/GenBank/DDBJ databases">
        <title>Complete genome of Desulfobulbus oligotrophicus.</title>
        <authorList>
            <person name="Podar M."/>
        </authorList>
    </citation>
    <scope>NUCLEOTIDE SEQUENCE [LARGE SCALE GENOMIC DNA]</scope>
    <source>
        <strain evidence="1 2">Prop6</strain>
    </source>
</reference>
<keyword evidence="2" id="KW-1185">Reference proteome</keyword>
<dbReference type="KEGG" id="dog:HP555_12890"/>
<organism evidence="1 2">
    <name type="scientific">Desulfobulbus oligotrophicus</name>
    <dbReference type="NCBI Taxonomy" id="1909699"/>
    <lineage>
        <taxon>Bacteria</taxon>
        <taxon>Pseudomonadati</taxon>
        <taxon>Thermodesulfobacteriota</taxon>
        <taxon>Desulfobulbia</taxon>
        <taxon>Desulfobulbales</taxon>
        <taxon>Desulfobulbaceae</taxon>
        <taxon>Desulfobulbus</taxon>
    </lineage>
</organism>
<name>A0A7T6ARM8_9BACT</name>
<evidence type="ECO:0000313" key="2">
    <source>
        <dbReference type="Proteomes" id="UP000596092"/>
    </source>
</evidence>
<accession>A0A7T6ARM8</accession>
<sequence>MALLQQIKVGTAALCLVMAAGCTQVKGPVQSSLDDTFAVSGIAVLPVRPVIEFDENQTLAEEELLRNSSVVMDGLIKEALADKSGVRFITTPLQVEHKGGGFTDLEKARDIAAQQECNTLLEVTLSRYVERIGGDYGVRQPAAVTFAYRLYEVGEGRVLCHGRFDEQQQSVMENLLTLPKAQSRGLVWLTAEDLARDGIKEKFSQCPYLDDK</sequence>
<dbReference type="RefSeq" id="WP_199262980.1">
    <property type="nucleotide sequence ID" value="NZ_CP054140.1"/>
</dbReference>
<dbReference type="AlphaFoldDB" id="A0A7T6ARM8"/>
<gene>
    <name evidence="1" type="ORF">HP555_12890</name>
</gene>
<evidence type="ECO:0000313" key="1">
    <source>
        <dbReference type="EMBL" id="QQG66697.1"/>
    </source>
</evidence>
<dbReference type="EMBL" id="CP054140">
    <property type="protein sequence ID" value="QQG66697.1"/>
    <property type="molecule type" value="Genomic_DNA"/>
</dbReference>